<feature type="transmembrane region" description="Helical" evidence="8">
    <location>
        <begin position="155"/>
        <end position="173"/>
    </location>
</feature>
<comment type="similarity">
    <text evidence="8">Belongs to the binding-protein-dependent transport system permease family.</text>
</comment>
<dbReference type="CDD" id="cd06261">
    <property type="entry name" value="TM_PBP2"/>
    <property type="match status" value="1"/>
</dbReference>
<proteinExistence type="inferred from homology"/>
<keyword evidence="4 8" id="KW-0812">Transmembrane</keyword>
<evidence type="ECO:0000313" key="10">
    <source>
        <dbReference type="EMBL" id="KAA0975897.1"/>
    </source>
</evidence>
<evidence type="ECO:0000256" key="1">
    <source>
        <dbReference type="ARBA" id="ARBA00004651"/>
    </source>
</evidence>
<organism evidence="10 11">
    <name type="scientific">Paeniglutamicibacter gangotriensis</name>
    <dbReference type="NCBI Taxonomy" id="254787"/>
    <lineage>
        <taxon>Bacteria</taxon>
        <taxon>Bacillati</taxon>
        <taxon>Actinomycetota</taxon>
        <taxon>Actinomycetes</taxon>
        <taxon>Micrococcales</taxon>
        <taxon>Micrococcaceae</taxon>
        <taxon>Paeniglutamicibacter</taxon>
    </lineage>
</organism>
<feature type="domain" description="ABC transmembrane type-1" evidence="9">
    <location>
        <begin position="70"/>
        <end position="278"/>
    </location>
</feature>
<evidence type="ECO:0000256" key="8">
    <source>
        <dbReference type="RuleBase" id="RU363032"/>
    </source>
</evidence>
<protein>
    <submittedName>
        <fullName evidence="10">Amino acid ABC transporter permease</fullName>
    </submittedName>
</protein>
<feature type="transmembrane region" description="Helical" evidence="8">
    <location>
        <begin position="106"/>
        <end position="135"/>
    </location>
</feature>
<accession>A0A5B0EA53</accession>
<feature type="transmembrane region" description="Helical" evidence="8">
    <location>
        <begin position="259"/>
        <end position="281"/>
    </location>
</feature>
<reference evidence="10 11" key="1">
    <citation type="submission" date="2019-07" db="EMBL/GenBank/DDBJ databases">
        <title>Analysis of the biochemical properties, biological activity and biotechnological potential of siderophores and biosurfactants produced by Antarctic psychrotolerant bacteria.</title>
        <authorList>
            <person name="Styczynski M."/>
            <person name="Krucon T."/>
            <person name="Decewicz P."/>
            <person name="Dziewit L."/>
        </authorList>
    </citation>
    <scope>NUCLEOTIDE SEQUENCE [LARGE SCALE GENOMIC DNA]</scope>
    <source>
        <strain evidence="10 11">ANT_H27</strain>
    </source>
</reference>
<evidence type="ECO:0000256" key="4">
    <source>
        <dbReference type="ARBA" id="ARBA00022692"/>
    </source>
</evidence>
<dbReference type="EMBL" id="VOBL01000013">
    <property type="protein sequence ID" value="KAA0975897.1"/>
    <property type="molecule type" value="Genomic_DNA"/>
</dbReference>
<dbReference type="SUPFAM" id="SSF161098">
    <property type="entry name" value="MetI-like"/>
    <property type="match status" value="1"/>
</dbReference>
<dbReference type="Pfam" id="PF00528">
    <property type="entry name" value="BPD_transp_1"/>
    <property type="match status" value="1"/>
</dbReference>
<dbReference type="PROSITE" id="PS50928">
    <property type="entry name" value="ABC_TM1"/>
    <property type="match status" value="1"/>
</dbReference>
<dbReference type="OrthoDB" id="92598at2"/>
<keyword evidence="6 8" id="KW-1133">Transmembrane helix</keyword>
<keyword evidence="2 8" id="KW-0813">Transport</keyword>
<dbReference type="InterPro" id="IPR035906">
    <property type="entry name" value="MetI-like_sf"/>
</dbReference>
<evidence type="ECO:0000259" key="9">
    <source>
        <dbReference type="PROSITE" id="PS50928"/>
    </source>
</evidence>
<dbReference type="PANTHER" id="PTHR30614:SF0">
    <property type="entry name" value="L-CYSTINE TRANSPORT SYSTEM PERMEASE PROTEIN TCYL"/>
    <property type="match status" value="1"/>
</dbReference>
<dbReference type="InterPro" id="IPR010065">
    <property type="entry name" value="AA_ABC_transptr_permease_3TM"/>
</dbReference>
<keyword evidence="3" id="KW-1003">Cell membrane</keyword>
<dbReference type="NCBIfam" id="TIGR01726">
    <property type="entry name" value="HEQRo_perm_3TM"/>
    <property type="match status" value="1"/>
</dbReference>
<dbReference type="PANTHER" id="PTHR30614">
    <property type="entry name" value="MEMBRANE COMPONENT OF AMINO ACID ABC TRANSPORTER"/>
    <property type="match status" value="1"/>
</dbReference>
<feature type="transmembrane region" description="Helical" evidence="8">
    <location>
        <begin position="74"/>
        <end position="94"/>
    </location>
</feature>
<name>A0A5B0EA53_9MICC</name>
<dbReference type="GO" id="GO:0006865">
    <property type="term" value="P:amino acid transport"/>
    <property type="evidence" value="ECO:0007669"/>
    <property type="project" value="UniProtKB-KW"/>
</dbReference>
<dbReference type="InterPro" id="IPR043429">
    <property type="entry name" value="ArtM/GltK/GlnP/TcyL/YhdX-like"/>
</dbReference>
<gene>
    <name evidence="10" type="ORF">FQ154_12610</name>
</gene>
<comment type="caution">
    <text evidence="10">The sequence shown here is derived from an EMBL/GenBank/DDBJ whole genome shotgun (WGS) entry which is preliminary data.</text>
</comment>
<evidence type="ECO:0000256" key="3">
    <source>
        <dbReference type="ARBA" id="ARBA00022475"/>
    </source>
</evidence>
<dbReference type="RefSeq" id="WP_007269694.1">
    <property type="nucleotide sequence ID" value="NZ_JBITUG010000001.1"/>
</dbReference>
<evidence type="ECO:0000313" key="11">
    <source>
        <dbReference type="Proteomes" id="UP000323856"/>
    </source>
</evidence>
<sequence length="294" mass="31789">MSNALLSDRQAALAKVNDMVATKRHPWRIVFGVLAAVVVVWGALNLWLNPALDHATIFKYLTAESILTGVKNTIVLAVISMVIGTVGGYLVAVMRLSHNPVLRAIGFGYVALIRSIPLLVLILFMGNLALFWSRVDIVNPFNQDEVWIGWGMNDLVTPFIASILALAINEAAYMGEVIRSGLRSVDQGQREAATALGLGSGHTMSKVILPQAMRVILPPAGSQFVTMIKMTSLVSVIAGGDLLTEAQNIAATNLRTLELLVIASAWYLLVTGIATIGQSILEHRLERGQRRVSI</sequence>
<keyword evidence="5" id="KW-0029">Amino-acid transport</keyword>
<evidence type="ECO:0000256" key="5">
    <source>
        <dbReference type="ARBA" id="ARBA00022970"/>
    </source>
</evidence>
<evidence type="ECO:0000256" key="6">
    <source>
        <dbReference type="ARBA" id="ARBA00022989"/>
    </source>
</evidence>
<comment type="subcellular location">
    <subcellularLocation>
        <location evidence="1 8">Cell membrane</location>
        <topology evidence="1 8">Multi-pass membrane protein</topology>
    </subcellularLocation>
</comment>
<keyword evidence="7 8" id="KW-0472">Membrane</keyword>
<evidence type="ECO:0000256" key="2">
    <source>
        <dbReference type="ARBA" id="ARBA00022448"/>
    </source>
</evidence>
<dbReference type="AlphaFoldDB" id="A0A5B0EA53"/>
<dbReference type="GO" id="GO:0043190">
    <property type="term" value="C:ATP-binding cassette (ABC) transporter complex"/>
    <property type="evidence" value="ECO:0007669"/>
    <property type="project" value="InterPro"/>
</dbReference>
<dbReference type="GO" id="GO:0022857">
    <property type="term" value="F:transmembrane transporter activity"/>
    <property type="evidence" value="ECO:0007669"/>
    <property type="project" value="InterPro"/>
</dbReference>
<dbReference type="InterPro" id="IPR000515">
    <property type="entry name" value="MetI-like"/>
</dbReference>
<evidence type="ECO:0000256" key="7">
    <source>
        <dbReference type="ARBA" id="ARBA00023136"/>
    </source>
</evidence>
<feature type="transmembrane region" description="Helical" evidence="8">
    <location>
        <begin position="29"/>
        <end position="48"/>
    </location>
</feature>
<dbReference type="Proteomes" id="UP000323856">
    <property type="component" value="Unassembled WGS sequence"/>
</dbReference>
<dbReference type="Gene3D" id="1.10.3720.10">
    <property type="entry name" value="MetI-like"/>
    <property type="match status" value="1"/>
</dbReference>